<sequence length="44" mass="5167">MLVERLFPPESSYYTKWRNSFSKLGEKMDAGGLIQLFIIWTLTV</sequence>
<evidence type="ECO:0000313" key="1">
    <source>
        <dbReference type="EMBL" id="SVA28603.1"/>
    </source>
</evidence>
<proteinExistence type="predicted"/>
<accession>A0A381UP63</accession>
<dbReference type="AlphaFoldDB" id="A0A381UP63"/>
<gene>
    <name evidence="1" type="ORF">METZ01_LOCUS81457</name>
</gene>
<feature type="non-terminal residue" evidence="1">
    <location>
        <position position="44"/>
    </location>
</feature>
<protein>
    <submittedName>
        <fullName evidence="1">Uncharacterized protein</fullName>
    </submittedName>
</protein>
<name>A0A381UP63_9ZZZZ</name>
<organism evidence="1">
    <name type="scientific">marine metagenome</name>
    <dbReference type="NCBI Taxonomy" id="408172"/>
    <lineage>
        <taxon>unclassified sequences</taxon>
        <taxon>metagenomes</taxon>
        <taxon>ecological metagenomes</taxon>
    </lineage>
</organism>
<reference evidence="1" key="1">
    <citation type="submission" date="2018-05" db="EMBL/GenBank/DDBJ databases">
        <authorList>
            <person name="Lanie J.A."/>
            <person name="Ng W.-L."/>
            <person name="Kazmierczak K.M."/>
            <person name="Andrzejewski T.M."/>
            <person name="Davidsen T.M."/>
            <person name="Wayne K.J."/>
            <person name="Tettelin H."/>
            <person name="Glass J.I."/>
            <person name="Rusch D."/>
            <person name="Podicherti R."/>
            <person name="Tsui H.-C.T."/>
            <person name="Winkler M.E."/>
        </authorList>
    </citation>
    <scope>NUCLEOTIDE SEQUENCE</scope>
</reference>
<dbReference type="EMBL" id="UINC01006612">
    <property type="protein sequence ID" value="SVA28603.1"/>
    <property type="molecule type" value="Genomic_DNA"/>
</dbReference>